<keyword evidence="4 8" id="KW-1133">Transmembrane helix</keyword>
<feature type="transmembrane region" description="Helical" evidence="8">
    <location>
        <begin position="337"/>
        <end position="356"/>
    </location>
</feature>
<proteinExistence type="predicted"/>
<dbReference type="GO" id="GO:0006829">
    <property type="term" value="P:zinc ion transport"/>
    <property type="evidence" value="ECO:0007669"/>
    <property type="project" value="InterPro"/>
</dbReference>
<protein>
    <submittedName>
        <fullName evidence="9">Putative ZIP metal ion transporter</fullName>
    </submittedName>
</protein>
<name>A0A1C1CYG7_9EURO</name>
<feature type="transmembrane region" description="Helical" evidence="8">
    <location>
        <begin position="164"/>
        <end position="182"/>
    </location>
</feature>
<dbReference type="PANTHER" id="PTHR16133">
    <property type="entry name" value="SOLUTE CARRIER FAMILY 39 ZINC TRANSPORTER , MEMBER 9-RELATED"/>
    <property type="match status" value="1"/>
</dbReference>
<dbReference type="VEuPathDB" id="FungiDB:CLCR_10307"/>
<sequence>MDGLFTLLSLSTVMAVASFLAGILPLTLKLSPSQLRLISTIGMGVLVGTSLVVIIPEGVETLYSASEAGQAHAHTRRHSVLREADIQSRHFYTLEPVHELVARSPVDDTSPFNVPGPVIPSELDSPPKTPTKPGVVGIMDADNNPGGDGEAQRGHDDDVHKEAHHAWIGVALLAGFMLMYLIDKVPQYSQPSKQRTRTHHIALNNLGRRFNFTTSLDREEEADTFLDTSEGSHIHQRSFATTIGLVIHAAADGIALGASSTATTSGLSFVIFFAIMIHKAPAAFGLSSILIKQGLSKRAARGHLVLFSLAAPTGALATWFLAHLLGGVGNHSAQTTTWWTGILLLFSAGTFLYVAMHSMQEASSSHHEGANGHANGYIDGRENAQSEPKPSWKDLGAACFGMILPLFLQVGHAH</sequence>
<dbReference type="EMBL" id="LGRB01000008">
    <property type="protein sequence ID" value="OCT53583.1"/>
    <property type="molecule type" value="Genomic_DNA"/>
</dbReference>
<gene>
    <name evidence="9" type="ORF">CLCR_10307</name>
</gene>
<dbReference type="InterPro" id="IPR003689">
    <property type="entry name" value="ZIP"/>
</dbReference>
<keyword evidence="6 8" id="KW-0472">Membrane</keyword>
<keyword evidence="3 8" id="KW-0812">Transmembrane</keyword>
<dbReference type="Pfam" id="PF02535">
    <property type="entry name" value="Zip"/>
    <property type="match status" value="1"/>
</dbReference>
<evidence type="ECO:0000256" key="7">
    <source>
        <dbReference type="SAM" id="MobiDB-lite"/>
    </source>
</evidence>
<accession>A0A1C1CYG7</accession>
<evidence type="ECO:0000256" key="1">
    <source>
        <dbReference type="ARBA" id="ARBA00004127"/>
    </source>
</evidence>
<evidence type="ECO:0000256" key="5">
    <source>
        <dbReference type="ARBA" id="ARBA00023034"/>
    </source>
</evidence>
<evidence type="ECO:0000256" key="8">
    <source>
        <dbReference type="SAM" id="Phobius"/>
    </source>
</evidence>
<dbReference type="GO" id="GO:0046873">
    <property type="term" value="F:metal ion transmembrane transporter activity"/>
    <property type="evidence" value="ECO:0007669"/>
    <property type="project" value="InterPro"/>
</dbReference>
<keyword evidence="10" id="KW-1185">Reference proteome</keyword>
<dbReference type="PANTHER" id="PTHR16133:SF0">
    <property type="entry name" value="ZINC_IRON REGULATED TRANSPORTER-RELATED PROTEIN 102B, ISOFORM E"/>
    <property type="match status" value="1"/>
</dbReference>
<comment type="subcellular location">
    <subcellularLocation>
        <location evidence="1">Endomembrane system</location>
        <topology evidence="1">Multi-pass membrane protein</topology>
    </subcellularLocation>
    <subcellularLocation>
        <location evidence="2">Golgi apparatus membrane</location>
    </subcellularLocation>
</comment>
<evidence type="ECO:0000256" key="2">
    <source>
        <dbReference type="ARBA" id="ARBA00004394"/>
    </source>
</evidence>
<evidence type="ECO:0000256" key="4">
    <source>
        <dbReference type="ARBA" id="ARBA00022989"/>
    </source>
</evidence>
<feature type="transmembrane region" description="Helical" evidence="8">
    <location>
        <begin position="35"/>
        <end position="55"/>
    </location>
</feature>
<keyword evidence="5" id="KW-0333">Golgi apparatus</keyword>
<feature type="transmembrane region" description="Helical" evidence="8">
    <location>
        <begin position="6"/>
        <end position="28"/>
    </location>
</feature>
<dbReference type="OrthoDB" id="19859at2759"/>
<evidence type="ECO:0000313" key="10">
    <source>
        <dbReference type="Proteomes" id="UP000094526"/>
    </source>
</evidence>
<evidence type="ECO:0000256" key="6">
    <source>
        <dbReference type="ARBA" id="ARBA00023136"/>
    </source>
</evidence>
<feature type="region of interest" description="Disordered" evidence="7">
    <location>
        <begin position="364"/>
        <end position="390"/>
    </location>
</feature>
<comment type="caution">
    <text evidence="9">The sequence shown here is derived from an EMBL/GenBank/DDBJ whole genome shotgun (WGS) entry which is preliminary data.</text>
</comment>
<dbReference type="eggNOG" id="KOG3907">
    <property type="taxonomic scope" value="Eukaryota"/>
</dbReference>
<feature type="transmembrane region" description="Helical" evidence="8">
    <location>
        <begin position="303"/>
        <end position="325"/>
    </location>
</feature>
<evidence type="ECO:0000313" key="9">
    <source>
        <dbReference type="EMBL" id="OCT53583.1"/>
    </source>
</evidence>
<evidence type="ECO:0000256" key="3">
    <source>
        <dbReference type="ARBA" id="ARBA00022692"/>
    </source>
</evidence>
<feature type="transmembrane region" description="Helical" evidence="8">
    <location>
        <begin position="270"/>
        <end position="291"/>
    </location>
</feature>
<dbReference type="InterPro" id="IPR045891">
    <property type="entry name" value="ZIP9"/>
</dbReference>
<reference evidence="10" key="1">
    <citation type="submission" date="2015-07" db="EMBL/GenBank/DDBJ databases">
        <authorList>
            <person name="Teixeira M.M."/>
            <person name="Souza R.C."/>
            <person name="Almeida L.G."/>
            <person name="Vicente V.A."/>
            <person name="de Hoog S."/>
            <person name="Bocca A.L."/>
            <person name="de Almeida S.R."/>
            <person name="Vasconcelos A.T."/>
            <person name="Felipe M.S."/>
        </authorList>
    </citation>
    <scope>NUCLEOTIDE SEQUENCE [LARGE SCALE GENOMIC DNA]</scope>
    <source>
        <strain evidence="10">KSF</strain>
    </source>
</reference>
<dbReference type="STRING" id="86049.A0A1C1CYG7"/>
<feature type="region of interest" description="Disordered" evidence="7">
    <location>
        <begin position="117"/>
        <end position="158"/>
    </location>
</feature>
<dbReference type="VEuPathDB" id="FungiDB:G647_00540"/>
<dbReference type="AlphaFoldDB" id="A0A1C1CYG7"/>
<organism evidence="9 10">
    <name type="scientific">Cladophialophora carrionii</name>
    <dbReference type="NCBI Taxonomy" id="86049"/>
    <lineage>
        <taxon>Eukaryota</taxon>
        <taxon>Fungi</taxon>
        <taxon>Dikarya</taxon>
        <taxon>Ascomycota</taxon>
        <taxon>Pezizomycotina</taxon>
        <taxon>Eurotiomycetes</taxon>
        <taxon>Chaetothyriomycetidae</taxon>
        <taxon>Chaetothyriales</taxon>
        <taxon>Herpotrichiellaceae</taxon>
        <taxon>Cladophialophora</taxon>
    </lineage>
</organism>
<dbReference type="Proteomes" id="UP000094526">
    <property type="component" value="Unassembled WGS sequence"/>
</dbReference>
<dbReference type="GO" id="GO:0000139">
    <property type="term" value="C:Golgi membrane"/>
    <property type="evidence" value="ECO:0007669"/>
    <property type="project" value="UniProtKB-SubCell"/>
</dbReference>